<organism evidence="1 2">
    <name type="scientific">Crenothrix polyspora</name>
    <dbReference type="NCBI Taxonomy" id="360316"/>
    <lineage>
        <taxon>Bacteria</taxon>
        <taxon>Pseudomonadati</taxon>
        <taxon>Pseudomonadota</taxon>
        <taxon>Gammaproteobacteria</taxon>
        <taxon>Methylococcales</taxon>
        <taxon>Crenotrichaceae</taxon>
        <taxon>Crenothrix</taxon>
    </lineage>
</organism>
<evidence type="ECO:0000313" key="2">
    <source>
        <dbReference type="Proteomes" id="UP000195667"/>
    </source>
</evidence>
<proteinExistence type="predicted"/>
<evidence type="ECO:0000313" key="1">
    <source>
        <dbReference type="EMBL" id="SJM94517.1"/>
    </source>
</evidence>
<name>A0A1R4HE82_9GAMM</name>
<dbReference type="Pfam" id="PF04328">
    <property type="entry name" value="Sel_put"/>
    <property type="match status" value="1"/>
</dbReference>
<gene>
    <name evidence="1" type="ORF">CRENPOLYSF1_550005</name>
</gene>
<accession>A0A1R4HE82</accession>
<reference evidence="2" key="1">
    <citation type="submission" date="2017-02" db="EMBL/GenBank/DDBJ databases">
        <authorList>
            <person name="Daims H."/>
        </authorList>
    </citation>
    <scope>NUCLEOTIDE SEQUENCE [LARGE SCALE GENOMIC DNA]</scope>
</reference>
<dbReference type="RefSeq" id="WP_087144343.1">
    <property type="nucleotide sequence ID" value="NZ_FUKI01000132.1"/>
</dbReference>
<dbReference type="EMBL" id="FUKI01000132">
    <property type="protein sequence ID" value="SJM94517.1"/>
    <property type="molecule type" value="Genomic_DNA"/>
</dbReference>
<keyword evidence="2" id="KW-1185">Reference proteome</keyword>
<dbReference type="Proteomes" id="UP000195667">
    <property type="component" value="Unassembled WGS sequence"/>
</dbReference>
<sequence>MHVKIKAVWQTVRQLSGDDAYERYLQHYAQYHQRHAEGACHPALTKADFFKQWQDEKWTGVKRCC</sequence>
<protein>
    <submittedName>
        <fullName evidence="1">Uncharacterized small protein</fullName>
    </submittedName>
</protein>
<dbReference type="OrthoDB" id="8537229at2"/>
<dbReference type="AlphaFoldDB" id="A0A1R4HE82"/>
<dbReference type="InterPro" id="IPR007423">
    <property type="entry name" value="Sel_put"/>
</dbReference>